<dbReference type="InterPro" id="IPR001882">
    <property type="entry name" value="Biotin_BS"/>
</dbReference>
<dbReference type="RefSeq" id="WP_125715496.1">
    <property type="nucleotide sequence ID" value="NZ_JBHTOP010000022.1"/>
</dbReference>
<feature type="domain" description="Lipoyl-binding" evidence="3">
    <location>
        <begin position="44"/>
        <end position="122"/>
    </location>
</feature>
<reference evidence="5" key="1">
    <citation type="journal article" date="2019" name="Int. J. Syst. Evol. Microbiol.">
        <title>The Global Catalogue of Microorganisms (GCM) 10K type strain sequencing project: providing services to taxonomists for standard genome sequencing and annotation.</title>
        <authorList>
            <consortium name="The Broad Institute Genomics Platform"/>
            <consortium name="The Broad Institute Genome Sequencing Center for Infectious Disease"/>
            <person name="Wu L."/>
            <person name="Ma J."/>
        </authorList>
    </citation>
    <scope>NUCLEOTIDE SEQUENCE [LARGE SCALE GENOMIC DNA]</scope>
    <source>
        <strain evidence="5">CCM 8896</strain>
    </source>
</reference>
<dbReference type="PROSITE" id="PS00188">
    <property type="entry name" value="BIOTIN"/>
    <property type="match status" value="1"/>
</dbReference>
<dbReference type="SUPFAM" id="SSF51230">
    <property type="entry name" value="Single hybrid motif"/>
    <property type="match status" value="1"/>
</dbReference>
<keyword evidence="5" id="KW-1185">Reference proteome</keyword>
<dbReference type="PANTHER" id="PTHR45266">
    <property type="entry name" value="OXALOACETATE DECARBOXYLASE ALPHA CHAIN"/>
    <property type="match status" value="1"/>
</dbReference>
<dbReference type="InterPro" id="IPR050709">
    <property type="entry name" value="Biotin_Carboxyl_Carrier/Decarb"/>
</dbReference>
<dbReference type="EMBL" id="JBHTOP010000022">
    <property type="protein sequence ID" value="MFD1672074.1"/>
    <property type="molecule type" value="Genomic_DNA"/>
</dbReference>
<dbReference type="InterPro" id="IPR011053">
    <property type="entry name" value="Single_hybrid_motif"/>
</dbReference>
<sequence length="122" mass="12630">MLRKFKIKIDGNEYAVEMEELTPTPVAPVQAAPAAPTPEPAPQPAAAPTTGEGTAVDAPMPGNIIDIKVKVGDAVTEGQTLLILEAMKMENEIVAPKAGTITGINTIKGDVVSTGDILLTIQ</sequence>
<evidence type="ECO:0000313" key="4">
    <source>
        <dbReference type="EMBL" id="MFD1672074.1"/>
    </source>
</evidence>
<comment type="caution">
    <text evidence="4">The sequence shown here is derived from an EMBL/GenBank/DDBJ whole genome shotgun (WGS) entry which is preliminary data.</text>
</comment>
<dbReference type="PANTHER" id="PTHR45266:SF3">
    <property type="entry name" value="OXALOACETATE DECARBOXYLASE ALPHA CHAIN"/>
    <property type="match status" value="1"/>
</dbReference>
<dbReference type="CDD" id="cd06850">
    <property type="entry name" value="biotinyl_domain"/>
    <property type="match status" value="1"/>
</dbReference>
<dbReference type="PROSITE" id="PS50968">
    <property type="entry name" value="BIOTINYL_LIPOYL"/>
    <property type="match status" value="1"/>
</dbReference>
<evidence type="ECO:0000259" key="3">
    <source>
        <dbReference type="PROSITE" id="PS50968"/>
    </source>
</evidence>
<evidence type="ECO:0000256" key="2">
    <source>
        <dbReference type="SAM" id="MobiDB-lite"/>
    </source>
</evidence>
<feature type="compositionally biased region" description="Low complexity" evidence="2">
    <location>
        <begin position="46"/>
        <end position="55"/>
    </location>
</feature>
<evidence type="ECO:0000256" key="1">
    <source>
        <dbReference type="ARBA" id="ARBA00023267"/>
    </source>
</evidence>
<dbReference type="Proteomes" id="UP001597267">
    <property type="component" value="Unassembled WGS sequence"/>
</dbReference>
<organism evidence="4 5">
    <name type="scientific">Agrilactobacillus yilanensis</name>
    <dbReference type="NCBI Taxonomy" id="2485997"/>
    <lineage>
        <taxon>Bacteria</taxon>
        <taxon>Bacillati</taxon>
        <taxon>Bacillota</taxon>
        <taxon>Bacilli</taxon>
        <taxon>Lactobacillales</taxon>
        <taxon>Lactobacillaceae</taxon>
        <taxon>Agrilactobacillus</taxon>
    </lineage>
</organism>
<evidence type="ECO:0000313" key="5">
    <source>
        <dbReference type="Proteomes" id="UP001597267"/>
    </source>
</evidence>
<feature type="compositionally biased region" description="Pro residues" evidence="2">
    <location>
        <begin position="35"/>
        <end position="45"/>
    </location>
</feature>
<dbReference type="Gene3D" id="2.40.50.100">
    <property type="match status" value="1"/>
</dbReference>
<name>A0ABW4J6S9_9LACO</name>
<accession>A0ABW4J6S9</accession>
<dbReference type="Pfam" id="PF00364">
    <property type="entry name" value="Biotin_lipoyl"/>
    <property type="match status" value="1"/>
</dbReference>
<proteinExistence type="predicted"/>
<protein>
    <submittedName>
        <fullName evidence="4">Biotin/lipoyl-containing protein</fullName>
    </submittedName>
</protein>
<dbReference type="InterPro" id="IPR000089">
    <property type="entry name" value="Biotin_lipoyl"/>
</dbReference>
<feature type="region of interest" description="Disordered" evidence="2">
    <location>
        <begin position="25"/>
        <end position="58"/>
    </location>
</feature>
<gene>
    <name evidence="4" type="ORF">ACFQ5M_08200</name>
</gene>
<keyword evidence="1" id="KW-0092">Biotin</keyword>
<feature type="compositionally biased region" description="Low complexity" evidence="2">
    <location>
        <begin position="25"/>
        <end position="34"/>
    </location>
</feature>